<dbReference type="GO" id="GO:0016787">
    <property type="term" value="F:hydrolase activity"/>
    <property type="evidence" value="ECO:0007669"/>
    <property type="project" value="UniProtKB-ARBA"/>
</dbReference>
<dbReference type="InterPro" id="IPR002591">
    <property type="entry name" value="Phosphodiest/P_Trfase"/>
</dbReference>
<dbReference type="PANTHER" id="PTHR10151">
    <property type="entry name" value="ECTONUCLEOTIDE PYROPHOSPHATASE/PHOSPHODIESTERASE"/>
    <property type="match status" value="1"/>
</dbReference>
<dbReference type="SUPFAM" id="SSF53649">
    <property type="entry name" value="Alkaline phosphatase-like"/>
    <property type="match status" value="1"/>
</dbReference>
<sequence length="111" mass="13254">NRYSSGVMMWPGCNYRYLDSLPTHLRTYSSEQNYRYNVDRIVQWMTNETHPANLIFMYLDFPDSRAHRFGPDSSEVEEALKEVDDTVLYLQQKLDEFKIHRYNLIVLSDHG</sequence>
<protein>
    <submittedName>
        <fullName evidence="1">Phosphoesterase 55</fullName>
    </submittedName>
</protein>
<dbReference type="Pfam" id="PF01663">
    <property type="entry name" value="Phosphodiest"/>
    <property type="match status" value="1"/>
</dbReference>
<evidence type="ECO:0000313" key="1">
    <source>
        <dbReference type="EMBL" id="AGZ15204.1"/>
    </source>
</evidence>
<feature type="non-terminal residue" evidence="1">
    <location>
        <position position="1"/>
    </location>
</feature>
<feature type="non-terminal residue" evidence="1">
    <location>
        <position position="111"/>
    </location>
</feature>
<reference evidence="1" key="1">
    <citation type="journal article" date="2013" name="PLoS ONE">
        <title>Overexpression of Multiple Detoxification Genes in Deltamethrin Resistant Laodelphax striatellus (Hemiptera: Delphacidae) in China.</title>
        <authorList>
            <person name="Xu L."/>
            <person name="Wu M."/>
            <person name="Han Z."/>
        </authorList>
    </citation>
    <scope>NUCLEOTIDE SEQUENCE</scope>
    <source>
        <strain evidence="1">Jianhu</strain>
        <tissue evidence="1">Whole body</tissue>
    </source>
</reference>
<dbReference type="InterPro" id="IPR017850">
    <property type="entry name" value="Alkaline_phosphatase_core_sf"/>
</dbReference>
<accession>U5TZ64</accession>
<dbReference type="Gene3D" id="3.40.720.10">
    <property type="entry name" value="Alkaline Phosphatase, subunit A"/>
    <property type="match status" value="1"/>
</dbReference>
<dbReference type="PANTHER" id="PTHR10151:SF120">
    <property type="entry name" value="BIS(5'-ADENOSYL)-TRIPHOSPHATASE"/>
    <property type="match status" value="1"/>
</dbReference>
<dbReference type="EMBL" id="KF417919">
    <property type="protein sequence ID" value="AGZ15204.1"/>
    <property type="molecule type" value="mRNA"/>
</dbReference>
<name>U5TZ64_LAOST</name>
<organism evidence="1">
    <name type="scientific">Laodelphax striatellus</name>
    <name type="common">Small brown planthopper</name>
    <name type="synonym">Delphax striatella</name>
    <dbReference type="NCBI Taxonomy" id="195883"/>
    <lineage>
        <taxon>Eukaryota</taxon>
        <taxon>Metazoa</taxon>
        <taxon>Ecdysozoa</taxon>
        <taxon>Arthropoda</taxon>
        <taxon>Hexapoda</taxon>
        <taxon>Insecta</taxon>
        <taxon>Pterygota</taxon>
        <taxon>Neoptera</taxon>
        <taxon>Paraneoptera</taxon>
        <taxon>Hemiptera</taxon>
        <taxon>Auchenorrhyncha</taxon>
        <taxon>Fulgoroidea</taxon>
        <taxon>Delphacidae</taxon>
        <taxon>Criomorphinae</taxon>
        <taxon>Laodelphax</taxon>
    </lineage>
</organism>
<dbReference type="AlphaFoldDB" id="U5TZ64"/>
<proteinExistence type="evidence at transcript level"/>